<dbReference type="SUPFAM" id="SSF53448">
    <property type="entry name" value="Nucleotide-diphospho-sugar transferases"/>
    <property type="match status" value="1"/>
</dbReference>
<dbReference type="Proteomes" id="UP000027734">
    <property type="component" value="Unassembled WGS sequence"/>
</dbReference>
<dbReference type="AlphaFoldDB" id="A0A073ISG9"/>
<accession>A0A073ISG9</accession>
<dbReference type="EMBL" id="JAMC01000006">
    <property type="protein sequence ID" value="KEJ88342.1"/>
    <property type="molecule type" value="Genomic_DNA"/>
</dbReference>
<evidence type="ECO:0000259" key="2">
    <source>
        <dbReference type="Pfam" id="PF12804"/>
    </source>
</evidence>
<organism evidence="3 4">
    <name type="scientific">Sulfitobacter donghicola DSW-25 = KCTC 12864 = JCM 14565</name>
    <dbReference type="NCBI Taxonomy" id="1300350"/>
    <lineage>
        <taxon>Bacteria</taxon>
        <taxon>Pseudomonadati</taxon>
        <taxon>Pseudomonadota</taxon>
        <taxon>Alphaproteobacteria</taxon>
        <taxon>Rhodobacterales</taxon>
        <taxon>Roseobacteraceae</taxon>
        <taxon>Sulfitobacter</taxon>
    </lineage>
</organism>
<feature type="domain" description="MobA-like NTP transferase" evidence="2">
    <location>
        <begin position="4"/>
        <end position="164"/>
    </location>
</feature>
<dbReference type="GO" id="GO:0016779">
    <property type="term" value="F:nucleotidyltransferase activity"/>
    <property type="evidence" value="ECO:0007669"/>
    <property type="project" value="UniProtKB-ARBA"/>
</dbReference>
<comment type="caution">
    <text evidence="3">The sequence shown here is derived from an EMBL/GenBank/DDBJ whole genome shotgun (WGS) entry which is preliminary data.</text>
</comment>
<evidence type="ECO:0000313" key="4">
    <source>
        <dbReference type="Proteomes" id="UP000027734"/>
    </source>
</evidence>
<reference evidence="3 4" key="1">
    <citation type="submission" date="2014-01" db="EMBL/GenBank/DDBJ databases">
        <title>Sulfitobacter donghicola JCM 14565 Genome Sequencing.</title>
        <authorList>
            <person name="Lai Q."/>
            <person name="Hong Z."/>
        </authorList>
    </citation>
    <scope>NUCLEOTIDE SEQUENCE [LARGE SCALE GENOMIC DNA]</scope>
    <source>
        <strain evidence="3 4">JCM 14565</strain>
    </source>
</reference>
<sequence>MSILILAAGASSRMRGRDKLLEQIDGEPLLRRQVKRALATGCNVVVTLPPSPHPRYELFDGLEAHLVAVADADEGMNASLRAGVAALPPTTKAVMVLLADMPNITLNDLNTMLEAVDLKSETKIYRATTQGGKFGHPILFHHSLFPDLIALVGDQGGKAVAQRYLKETTAVPLPDEHALTDLDTPEDWDRWRNLLPNQ</sequence>
<dbReference type="PANTHER" id="PTHR43777:SF1">
    <property type="entry name" value="MOLYBDENUM COFACTOR CYTIDYLYLTRANSFERASE"/>
    <property type="match status" value="1"/>
</dbReference>
<evidence type="ECO:0000256" key="1">
    <source>
        <dbReference type="ARBA" id="ARBA00022842"/>
    </source>
</evidence>
<dbReference type="InterPro" id="IPR025877">
    <property type="entry name" value="MobA-like_NTP_Trfase"/>
</dbReference>
<protein>
    <submittedName>
        <fullName evidence="3">4-diphosphocytidyl-2C-methyl-D-erythritol synthase</fullName>
    </submittedName>
</protein>
<dbReference type="Pfam" id="PF12804">
    <property type="entry name" value="NTP_transf_3"/>
    <property type="match status" value="1"/>
</dbReference>
<dbReference type="eggNOG" id="COG2068">
    <property type="taxonomic scope" value="Bacteria"/>
</dbReference>
<gene>
    <name evidence="3" type="ORF">DSW25_14670</name>
</gene>
<name>A0A073ISG9_9RHOB</name>
<dbReference type="PANTHER" id="PTHR43777">
    <property type="entry name" value="MOLYBDENUM COFACTOR CYTIDYLYLTRANSFERASE"/>
    <property type="match status" value="1"/>
</dbReference>
<proteinExistence type="predicted"/>
<dbReference type="InterPro" id="IPR029044">
    <property type="entry name" value="Nucleotide-diphossugar_trans"/>
</dbReference>
<dbReference type="CDD" id="cd04182">
    <property type="entry name" value="GT_2_like_f"/>
    <property type="match status" value="1"/>
</dbReference>
<evidence type="ECO:0000313" key="3">
    <source>
        <dbReference type="EMBL" id="KEJ88342.1"/>
    </source>
</evidence>
<dbReference type="STRING" id="1300350.Z948_3546"/>
<keyword evidence="1" id="KW-0460">Magnesium</keyword>
<dbReference type="Gene3D" id="3.90.550.10">
    <property type="entry name" value="Spore Coat Polysaccharide Biosynthesis Protein SpsA, Chain A"/>
    <property type="match status" value="1"/>
</dbReference>
<keyword evidence="4" id="KW-1185">Reference proteome</keyword>